<dbReference type="OrthoDB" id="8194903at2759"/>
<keyword evidence="4" id="KW-0804">Transcription</keyword>
<keyword evidence="5" id="KW-0539">Nucleus</keyword>
<dbReference type="PANTHER" id="PTHR35346:SF1">
    <property type="entry name" value="BEN DOMAIN-CONTAINING PROTEIN 6"/>
    <property type="match status" value="1"/>
</dbReference>
<keyword evidence="3" id="KW-0805">Transcription regulation</keyword>
<dbReference type="Gene3D" id="1.10.10.2590">
    <property type="entry name" value="BEN domain"/>
    <property type="match status" value="1"/>
</dbReference>
<keyword evidence="2" id="KW-0678">Repressor</keyword>
<evidence type="ECO:0000313" key="7">
    <source>
        <dbReference type="EMBL" id="KZS01082.1"/>
    </source>
</evidence>
<dbReference type="GO" id="GO:0003714">
    <property type="term" value="F:transcription corepressor activity"/>
    <property type="evidence" value="ECO:0007669"/>
    <property type="project" value="InterPro"/>
</dbReference>
<feature type="domain" description="BEN" evidence="6">
    <location>
        <begin position="82"/>
        <end position="140"/>
    </location>
</feature>
<dbReference type="AlphaFoldDB" id="A0A164IB62"/>
<dbReference type="GO" id="GO:0003677">
    <property type="term" value="F:DNA binding"/>
    <property type="evidence" value="ECO:0007669"/>
    <property type="project" value="InterPro"/>
</dbReference>
<sequence>INGCLEELKTALADSRKHSQDLQQLLDSQQQCDSSPGNSGSRRVDPKQQYLVSGMSLMINEADLKLAVSYGSVGNGDPNMRSMINKIMESVYTREFMATHSYTGKKAPANRRDTEHRPKPALPIDDVKAIRLFVTSYWSRKHKVTLNPKLITMAIQDKLGTEHREYRRITRMLQNQTASYNALEQDNAPDDGH</sequence>
<evidence type="ECO:0000256" key="3">
    <source>
        <dbReference type="ARBA" id="ARBA00023015"/>
    </source>
</evidence>
<evidence type="ECO:0000256" key="4">
    <source>
        <dbReference type="ARBA" id="ARBA00023163"/>
    </source>
</evidence>
<dbReference type="InterPro" id="IPR037496">
    <property type="entry name" value="BEND6-like"/>
</dbReference>
<dbReference type="PANTHER" id="PTHR35346">
    <property type="entry name" value="BEN DOMAIN-CONTAINING PROTEIN 6"/>
    <property type="match status" value="1"/>
</dbReference>
<protein>
    <recommendedName>
        <fullName evidence="6">BEN domain-containing protein</fullName>
    </recommendedName>
</protein>
<name>A0A164IB62_9CRUS</name>
<dbReference type="InterPro" id="IPR018379">
    <property type="entry name" value="BEN_domain"/>
</dbReference>
<dbReference type="GO" id="GO:0005634">
    <property type="term" value="C:nucleus"/>
    <property type="evidence" value="ECO:0007669"/>
    <property type="project" value="UniProtKB-SubCell"/>
</dbReference>
<feature type="non-terminal residue" evidence="7">
    <location>
        <position position="1"/>
    </location>
</feature>
<evidence type="ECO:0000256" key="1">
    <source>
        <dbReference type="ARBA" id="ARBA00004123"/>
    </source>
</evidence>
<comment type="caution">
    <text evidence="7">The sequence shown here is derived from an EMBL/GenBank/DDBJ whole genome shotgun (WGS) entry which is preliminary data.</text>
</comment>
<dbReference type="GO" id="GO:0045746">
    <property type="term" value="P:negative regulation of Notch signaling pathway"/>
    <property type="evidence" value="ECO:0007669"/>
    <property type="project" value="InterPro"/>
</dbReference>
<accession>A0A164IB62</accession>
<reference evidence="7 8" key="1">
    <citation type="submission" date="2016-03" db="EMBL/GenBank/DDBJ databases">
        <title>EvidentialGene: Evidence-directed Construction of Genes on Genomes.</title>
        <authorList>
            <person name="Gilbert D.G."/>
            <person name="Choi J.-H."/>
            <person name="Mockaitis K."/>
            <person name="Colbourne J."/>
            <person name="Pfrender M."/>
        </authorList>
    </citation>
    <scope>NUCLEOTIDE SEQUENCE [LARGE SCALE GENOMIC DNA]</scope>
    <source>
        <strain evidence="7 8">Xinb3</strain>
        <tissue evidence="7">Complete organism</tissue>
    </source>
</reference>
<evidence type="ECO:0000259" key="6">
    <source>
        <dbReference type="Pfam" id="PF10523"/>
    </source>
</evidence>
<gene>
    <name evidence="7" type="ORF">APZ42_002366</name>
</gene>
<evidence type="ECO:0000313" key="8">
    <source>
        <dbReference type="Proteomes" id="UP000076858"/>
    </source>
</evidence>
<dbReference type="Pfam" id="PF10523">
    <property type="entry name" value="BEN"/>
    <property type="match status" value="1"/>
</dbReference>
<proteinExistence type="predicted"/>
<evidence type="ECO:0000256" key="2">
    <source>
        <dbReference type="ARBA" id="ARBA00022491"/>
    </source>
</evidence>
<organism evidence="7 8">
    <name type="scientific">Daphnia magna</name>
    <dbReference type="NCBI Taxonomy" id="35525"/>
    <lineage>
        <taxon>Eukaryota</taxon>
        <taxon>Metazoa</taxon>
        <taxon>Ecdysozoa</taxon>
        <taxon>Arthropoda</taxon>
        <taxon>Crustacea</taxon>
        <taxon>Branchiopoda</taxon>
        <taxon>Diplostraca</taxon>
        <taxon>Cladocera</taxon>
        <taxon>Anomopoda</taxon>
        <taxon>Daphniidae</taxon>
        <taxon>Daphnia</taxon>
    </lineage>
</organism>
<evidence type="ECO:0000256" key="5">
    <source>
        <dbReference type="ARBA" id="ARBA00023242"/>
    </source>
</evidence>
<keyword evidence="8" id="KW-1185">Reference proteome</keyword>
<comment type="subcellular location">
    <subcellularLocation>
        <location evidence="1">Nucleus</location>
    </subcellularLocation>
</comment>
<dbReference type="Proteomes" id="UP000076858">
    <property type="component" value="Unassembled WGS sequence"/>
</dbReference>
<dbReference type="GO" id="GO:0045666">
    <property type="term" value="P:positive regulation of neuron differentiation"/>
    <property type="evidence" value="ECO:0007669"/>
    <property type="project" value="InterPro"/>
</dbReference>
<dbReference type="EMBL" id="LRGB01007657">
    <property type="protein sequence ID" value="KZS01082.1"/>
    <property type="molecule type" value="Genomic_DNA"/>
</dbReference>